<keyword evidence="3 9" id="KW-0812">Transmembrane</keyword>
<dbReference type="InterPro" id="IPR009729">
    <property type="entry name" value="Gal-3-0_sulfotransfrase"/>
</dbReference>
<dbReference type="EMBL" id="JAGRRH010000006">
    <property type="protein sequence ID" value="KAG7368160.1"/>
    <property type="molecule type" value="Genomic_DNA"/>
</dbReference>
<evidence type="ECO:0000256" key="9">
    <source>
        <dbReference type="SAM" id="Phobius"/>
    </source>
</evidence>
<keyword evidence="6" id="KW-0333">Golgi apparatus</keyword>
<feature type="transmembrane region" description="Helical" evidence="9">
    <location>
        <begin position="6"/>
        <end position="24"/>
    </location>
</feature>
<dbReference type="PANTHER" id="PTHR14647">
    <property type="entry name" value="GALACTOSE-3-O-SULFOTRANSFERASE"/>
    <property type="match status" value="1"/>
</dbReference>
<protein>
    <submittedName>
        <fullName evidence="10">Sulfotransferase family protein</fullName>
    </submittedName>
</protein>
<evidence type="ECO:0000256" key="1">
    <source>
        <dbReference type="ARBA" id="ARBA00004323"/>
    </source>
</evidence>
<dbReference type="GO" id="GO:0009247">
    <property type="term" value="P:glycolipid biosynthetic process"/>
    <property type="evidence" value="ECO:0007669"/>
    <property type="project" value="InterPro"/>
</dbReference>
<keyword evidence="11" id="KW-1185">Reference proteome</keyword>
<dbReference type="Pfam" id="PF03567">
    <property type="entry name" value="Sulfotransfer_2"/>
    <property type="match status" value="1"/>
</dbReference>
<keyword evidence="8" id="KW-0325">Glycoprotein</keyword>
<evidence type="ECO:0000256" key="7">
    <source>
        <dbReference type="ARBA" id="ARBA00023136"/>
    </source>
</evidence>
<keyword evidence="4" id="KW-0735">Signal-anchor</keyword>
<reference evidence="10" key="2">
    <citation type="submission" date="2021-04" db="EMBL/GenBank/DDBJ databases">
        <authorList>
            <person name="Podell S."/>
        </authorList>
    </citation>
    <scope>NUCLEOTIDE SEQUENCE</scope>
    <source>
        <strain evidence="10">Hildebrandi</strain>
    </source>
</reference>
<dbReference type="OrthoDB" id="46480at2759"/>
<dbReference type="GO" id="GO:0001733">
    <property type="term" value="F:galactosylceramide sulfotransferase activity"/>
    <property type="evidence" value="ECO:0007669"/>
    <property type="project" value="InterPro"/>
</dbReference>
<keyword evidence="7 9" id="KW-0472">Membrane</keyword>
<dbReference type="AlphaFoldDB" id="A0A9K3LUJ6"/>
<gene>
    <name evidence="10" type="ORF">IV203_030903</name>
</gene>
<keyword evidence="2" id="KW-0808">Transferase</keyword>
<evidence type="ECO:0000256" key="3">
    <source>
        <dbReference type="ARBA" id="ARBA00022692"/>
    </source>
</evidence>
<evidence type="ECO:0000256" key="5">
    <source>
        <dbReference type="ARBA" id="ARBA00022989"/>
    </source>
</evidence>
<sequence length="423" mass="47854">MAGRHSTTYVGLAAAMILLGVLHLSRQGKGITMMAPGSERYKTRTAEDQTIMQESEPLDTVWWTPFVNQMARPFSILPKDPFWCVPRPILDITNADNITTASNKGLYLVKIPKTASSTAAGVTIQIARNTAARMANQTTITDSLNMECTYHIDHGMAHVDRQDPFFLWTVVRHPAQRAVSHYFFGEVSRRGVPFTSDGMLASLKRHVNFQFRQLARRRVDDGNATLVQTRYHLESPRTTPENVLDMIQSDILENFHFIGISERLDESLVALKMILNLNMEDVIGLSSKVSGKMDDGGFDGTCHKIQPSHTTAEVDQYLSQEFRIGNYDFLLYDVANRSLDLTIDAFGREPFRKELEKYHALKRYAEEQCLSKVLFPCTEAGQPPWPEAKHSCFKGDIGCGHECVQQSLREFATTPRYLTNRRT</sequence>
<evidence type="ECO:0000313" key="10">
    <source>
        <dbReference type="EMBL" id="KAG7368160.1"/>
    </source>
</evidence>
<organism evidence="10 11">
    <name type="scientific">Nitzschia inconspicua</name>
    <dbReference type="NCBI Taxonomy" id="303405"/>
    <lineage>
        <taxon>Eukaryota</taxon>
        <taxon>Sar</taxon>
        <taxon>Stramenopiles</taxon>
        <taxon>Ochrophyta</taxon>
        <taxon>Bacillariophyta</taxon>
        <taxon>Bacillariophyceae</taxon>
        <taxon>Bacillariophycidae</taxon>
        <taxon>Bacillariales</taxon>
        <taxon>Bacillariaceae</taxon>
        <taxon>Nitzschia</taxon>
    </lineage>
</organism>
<evidence type="ECO:0000256" key="4">
    <source>
        <dbReference type="ARBA" id="ARBA00022968"/>
    </source>
</evidence>
<evidence type="ECO:0000313" key="11">
    <source>
        <dbReference type="Proteomes" id="UP000693970"/>
    </source>
</evidence>
<evidence type="ECO:0000256" key="6">
    <source>
        <dbReference type="ARBA" id="ARBA00023034"/>
    </source>
</evidence>
<dbReference type="GO" id="GO:0000139">
    <property type="term" value="C:Golgi membrane"/>
    <property type="evidence" value="ECO:0007669"/>
    <property type="project" value="UniProtKB-SubCell"/>
</dbReference>
<comment type="caution">
    <text evidence="10">The sequence shown here is derived from an EMBL/GenBank/DDBJ whole genome shotgun (WGS) entry which is preliminary data.</text>
</comment>
<dbReference type="Proteomes" id="UP000693970">
    <property type="component" value="Unassembled WGS sequence"/>
</dbReference>
<proteinExistence type="predicted"/>
<evidence type="ECO:0000256" key="8">
    <source>
        <dbReference type="ARBA" id="ARBA00023180"/>
    </source>
</evidence>
<comment type="subcellular location">
    <subcellularLocation>
        <location evidence="1">Golgi apparatus membrane</location>
        <topology evidence="1">Single-pass type II membrane protein</topology>
    </subcellularLocation>
</comment>
<evidence type="ECO:0000256" key="2">
    <source>
        <dbReference type="ARBA" id="ARBA00022679"/>
    </source>
</evidence>
<dbReference type="PANTHER" id="PTHR14647:SF87">
    <property type="entry name" value="PUTATIVE-RELATED"/>
    <property type="match status" value="1"/>
</dbReference>
<keyword evidence="5 9" id="KW-1133">Transmembrane helix</keyword>
<accession>A0A9K3LUJ6</accession>
<reference evidence="10" key="1">
    <citation type="journal article" date="2021" name="Sci. Rep.">
        <title>Diploid genomic architecture of Nitzschia inconspicua, an elite biomass production diatom.</title>
        <authorList>
            <person name="Oliver A."/>
            <person name="Podell S."/>
            <person name="Pinowska A."/>
            <person name="Traller J.C."/>
            <person name="Smith S.R."/>
            <person name="McClure R."/>
            <person name="Beliaev A."/>
            <person name="Bohutskyi P."/>
            <person name="Hill E.A."/>
            <person name="Rabines A."/>
            <person name="Zheng H."/>
            <person name="Allen L.Z."/>
            <person name="Kuo A."/>
            <person name="Grigoriev I.V."/>
            <person name="Allen A.E."/>
            <person name="Hazlebeck D."/>
            <person name="Allen E.E."/>
        </authorList>
    </citation>
    <scope>NUCLEOTIDE SEQUENCE</scope>
    <source>
        <strain evidence="10">Hildebrandi</strain>
    </source>
</reference>
<dbReference type="InterPro" id="IPR005331">
    <property type="entry name" value="Sulfotransferase"/>
</dbReference>
<name>A0A9K3LUJ6_9STRA</name>